<dbReference type="PATRIC" id="fig|1121022.4.peg.3683"/>
<dbReference type="RefSeq" id="WP_018083988.1">
    <property type="nucleotide sequence ID" value="NZ_AQWM01000054.1"/>
</dbReference>
<protein>
    <recommendedName>
        <fullName evidence="1">PLD phosphodiesterase domain-containing protein</fullName>
    </recommendedName>
</protein>
<keyword evidence="3" id="KW-1185">Reference proteome</keyword>
<proteinExistence type="predicted"/>
<evidence type="ECO:0000259" key="1">
    <source>
        <dbReference type="PROSITE" id="PS50035"/>
    </source>
</evidence>
<feature type="domain" description="PLD phosphodiesterase" evidence="1">
    <location>
        <begin position="331"/>
        <end position="363"/>
    </location>
</feature>
<evidence type="ECO:0000313" key="3">
    <source>
        <dbReference type="Proteomes" id="UP000017837"/>
    </source>
</evidence>
<dbReference type="Gene3D" id="3.30.870.10">
    <property type="entry name" value="Endonuclease Chain A"/>
    <property type="match status" value="1"/>
</dbReference>
<dbReference type="SUPFAM" id="SSF56024">
    <property type="entry name" value="Phospholipase D/nuclease"/>
    <property type="match status" value="1"/>
</dbReference>
<dbReference type="Proteomes" id="UP000017837">
    <property type="component" value="Unassembled WGS sequence"/>
</dbReference>
<dbReference type="PROSITE" id="PS50035">
    <property type="entry name" value="PLD"/>
    <property type="match status" value="1"/>
</dbReference>
<reference evidence="2 3" key="1">
    <citation type="journal article" date="2014" name="Nature">
        <title>Sequential evolution of bacterial morphology by co-option of a developmental regulator.</title>
        <authorList>
            <person name="Jiang C."/>
            <person name="Brown P.J."/>
            <person name="Ducret A."/>
            <person name="Brun Y.V."/>
        </authorList>
    </citation>
    <scope>NUCLEOTIDE SEQUENCE [LARGE SCALE GENOMIC DNA]</scope>
    <source>
        <strain evidence="2 3">DSM 16100</strain>
    </source>
</reference>
<sequence length="576" mass="64501">MKQLYLPVYRVPVSYIISYGRRWSVLEHMLLAESTISKRTALELAQAADLPQRLVIEGLINLLRANWIEVRSDNNRVYFAATPAGIRRTKEKVLPERLQKDIRWDSLCMDRVTAHWMRTDELDLVHEKDLPSDAVRLKSLHHTFNQNEPTLRDLFRLNLNESLEPAPPTFRPATEFFAKVGIAFGDIEAGLPSSAPIELVQALKKEAALVPDDPSTTYTAKVQPTQDICLDNIRQDDLIVGGPEQLDMLRDVFTRARSVVVIHSCFLSAQTVKTLLPHIEQAAKRKVKIDLLWGLNIDPELKEPPRKIAETEAVLNTLLPSVRSKVNLSPSSSGSHAKIVVYDDSKTGCWTSIISSCNFLSSDFDWMEVSVRTRSALFTSKTMSRLISRQLPAVGGWSATARRLNSIWSQIKQQVKLKRETGDFTLTMIADRDHYACVTLARDNAKEDIEIACDLYGLSAETSVLVPMETAATSGLRVDLKYSRQSKSMVEEGQIISVSSIEARGMHITNIPDWHAKYLGWDKDNLAVTSFNWMATATAEKAGSGAEIGVLIQGPSIRETLNQKLAKYSKRTGDVD</sequence>
<dbReference type="InterPro" id="IPR001736">
    <property type="entry name" value="PLipase_D/transphosphatidylase"/>
</dbReference>
<dbReference type="AlphaFoldDB" id="V4PF36"/>
<dbReference type="GO" id="GO:0006793">
    <property type="term" value="P:phosphorus metabolic process"/>
    <property type="evidence" value="ECO:0007669"/>
    <property type="project" value="UniProtKB-ARBA"/>
</dbReference>
<dbReference type="EMBL" id="AWGB01000050">
    <property type="protein sequence ID" value="ESQ86731.1"/>
    <property type="molecule type" value="Genomic_DNA"/>
</dbReference>
<gene>
    <name evidence="2" type="ORF">ABENE_18025</name>
</gene>
<organism evidence="2 3">
    <name type="scientific">Asticcacaulis benevestitus DSM 16100 = ATCC BAA-896</name>
    <dbReference type="NCBI Taxonomy" id="1121022"/>
    <lineage>
        <taxon>Bacteria</taxon>
        <taxon>Pseudomonadati</taxon>
        <taxon>Pseudomonadota</taxon>
        <taxon>Alphaproteobacteria</taxon>
        <taxon>Caulobacterales</taxon>
        <taxon>Caulobacteraceae</taxon>
        <taxon>Asticcacaulis</taxon>
    </lineage>
</organism>
<dbReference type="OrthoDB" id="8410695at2"/>
<name>V4PF36_9CAUL</name>
<dbReference type="GO" id="GO:0003824">
    <property type="term" value="F:catalytic activity"/>
    <property type="evidence" value="ECO:0007669"/>
    <property type="project" value="InterPro"/>
</dbReference>
<evidence type="ECO:0000313" key="2">
    <source>
        <dbReference type="EMBL" id="ESQ86731.1"/>
    </source>
</evidence>
<dbReference type="eggNOG" id="COG1502">
    <property type="taxonomic scope" value="Bacteria"/>
</dbReference>
<dbReference type="STRING" id="1121022.GCA_000376105_04305"/>
<comment type="caution">
    <text evidence="2">The sequence shown here is derived from an EMBL/GenBank/DDBJ whole genome shotgun (WGS) entry which is preliminary data.</text>
</comment>
<accession>V4PF36</accession>